<comment type="similarity">
    <text evidence="5">Belongs to the zinc-containing alcohol dehydrogenase family.</text>
</comment>
<dbReference type="Gene3D" id="3.90.180.10">
    <property type="entry name" value="Medium-chain alcohol dehydrogenases, catalytic domain"/>
    <property type="match status" value="1"/>
</dbReference>
<protein>
    <submittedName>
        <fullName evidence="8">Glutathione-dependent formaldehyde dehydrogenase</fullName>
    </submittedName>
</protein>
<dbReference type="PANTHER" id="PTHR42813">
    <property type="entry name" value="ZINC-TYPE ALCOHOL DEHYDROGENASE-LIKE"/>
    <property type="match status" value="1"/>
</dbReference>
<dbReference type="CDD" id="cd08283">
    <property type="entry name" value="FDH_like_1"/>
    <property type="match status" value="1"/>
</dbReference>
<dbReference type="SUPFAM" id="SSF51735">
    <property type="entry name" value="NAD(P)-binding Rossmann-fold domains"/>
    <property type="match status" value="1"/>
</dbReference>
<reference evidence="8 9" key="1">
    <citation type="submission" date="2014-02" db="EMBL/GenBank/DDBJ databases">
        <title>The small core and large imbalanced accessory genome model reveals a collaborative survival strategy of Sorangium cellulosum strains in nature.</title>
        <authorList>
            <person name="Han K."/>
            <person name="Peng R."/>
            <person name="Blom J."/>
            <person name="Li Y.-Z."/>
        </authorList>
    </citation>
    <scope>NUCLEOTIDE SEQUENCE [LARGE SCALE GENOMIC DNA]</scope>
    <source>
        <strain evidence="8 9">So0149</strain>
    </source>
</reference>
<comment type="caution">
    <text evidence="8">The sequence shown here is derived from an EMBL/GenBank/DDBJ whole genome shotgun (WGS) entry which is preliminary data.</text>
</comment>
<sequence length="393" mass="42416">MRALCWNGVNDLRVETVPDPRILAPHDAILRVRMSSVCGSDLHLIDGYVPTMKKGDILGHEFVGEVVEVGPDVSKLKKGDRVVVCSIVGCGHCFYCEHALWSLCDNSNPSHAVLDAAFGDTTAAIFGYSHAFGGIAGSHAEYVRVPFADQGAFQVPEAVPDDRAVFAADALPTGYMAADMCGIRPGDVIAVWGAGGVGQMAILSAYLLGAERVIAIDRLPERLRLASERGSAEVLNYEEVDVREALRDMTGGRGPDACIDAVGMEAHGRGLEYAYDRAKQAMRLETDRPIALRQAIMACRKGGTVSIVGVYGGLIDKFPMGAAMNKGLVFRMGQQHGQRYIPRLLEHLERGEIDPSFLVTHPMSLEEGPRGYQLFKKKQDGCVRAVFTPAASA</sequence>
<dbReference type="PANTHER" id="PTHR42813:SF2">
    <property type="entry name" value="DEHYDROGENASE, ZINC-CONTAINING, PUTATIVE (AFU_ORTHOLOGUE AFUA_2G02810)-RELATED"/>
    <property type="match status" value="1"/>
</dbReference>
<evidence type="ECO:0000256" key="3">
    <source>
        <dbReference type="ARBA" id="ARBA00022833"/>
    </source>
</evidence>
<gene>
    <name evidence="8" type="ORF">BE18_33195</name>
</gene>
<dbReference type="SUPFAM" id="SSF50129">
    <property type="entry name" value="GroES-like"/>
    <property type="match status" value="1"/>
</dbReference>
<dbReference type="InterPro" id="IPR013149">
    <property type="entry name" value="ADH-like_C"/>
</dbReference>
<dbReference type="AlphaFoldDB" id="A0A150SAH6"/>
<keyword evidence="3 5" id="KW-0862">Zinc</keyword>
<feature type="domain" description="Alcohol dehydrogenase-like N-terminal" evidence="7">
    <location>
        <begin position="25"/>
        <end position="148"/>
    </location>
</feature>
<evidence type="ECO:0000259" key="6">
    <source>
        <dbReference type="Pfam" id="PF00107"/>
    </source>
</evidence>
<dbReference type="GO" id="GO:0016491">
    <property type="term" value="F:oxidoreductase activity"/>
    <property type="evidence" value="ECO:0007669"/>
    <property type="project" value="UniProtKB-KW"/>
</dbReference>
<keyword evidence="2 5" id="KW-0479">Metal-binding</keyword>
<dbReference type="Proteomes" id="UP000075515">
    <property type="component" value="Unassembled WGS sequence"/>
</dbReference>
<name>A0A150SAH6_SORCE</name>
<dbReference type="GO" id="GO:0008270">
    <property type="term" value="F:zinc ion binding"/>
    <property type="evidence" value="ECO:0007669"/>
    <property type="project" value="InterPro"/>
</dbReference>
<dbReference type="Gene3D" id="3.40.50.720">
    <property type="entry name" value="NAD(P)-binding Rossmann-like Domain"/>
    <property type="match status" value="1"/>
</dbReference>
<keyword evidence="4" id="KW-0560">Oxidoreductase</keyword>
<evidence type="ECO:0000313" key="9">
    <source>
        <dbReference type="Proteomes" id="UP000075515"/>
    </source>
</evidence>
<proteinExistence type="inferred from homology"/>
<evidence type="ECO:0000256" key="4">
    <source>
        <dbReference type="ARBA" id="ARBA00023002"/>
    </source>
</evidence>
<dbReference type="EMBL" id="JEMC01002275">
    <property type="protein sequence ID" value="KYF89138.1"/>
    <property type="molecule type" value="Genomic_DNA"/>
</dbReference>
<accession>A0A150SAH6</accession>
<evidence type="ECO:0000313" key="8">
    <source>
        <dbReference type="EMBL" id="KYF89138.1"/>
    </source>
</evidence>
<dbReference type="PROSITE" id="PS00059">
    <property type="entry name" value="ADH_ZINC"/>
    <property type="match status" value="1"/>
</dbReference>
<dbReference type="InterPro" id="IPR011032">
    <property type="entry name" value="GroES-like_sf"/>
</dbReference>
<comment type="cofactor">
    <cofactor evidence="1 5">
        <name>Zn(2+)</name>
        <dbReference type="ChEBI" id="CHEBI:29105"/>
    </cofactor>
</comment>
<feature type="domain" description="Alcohol dehydrogenase-like C-terminal" evidence="6">
    <location>
        <begin position="196"/>
        <end position="266"/>
    </location>
</feature>
<dbReference type="InterPro" id="IPR002328">
    <property type="entry name" value="ADH_Zn_CS"/>
</dbReference>
<dbReference type="Pfam" id="PF08240">
    <property type="entry name" value="ADH_N"/>
    <property type="match status" value="1"/>
</dbReference>
<dbReference type="InterPro" id="IPR013154">
    <property type="entry name" value="ADH-like_N"/>
</dbReference>
<evidence type="ECO:0000256" key="2">
    <source>
        <dbReference type="ARBA" id="ARBA00022723"/>
    </source>
</evidence>
<dbReference type="InterPro" id="IPR036291">
    <property type="entry name" value="NAD(P)-bd_dom_sf"/>
</dbReference>
<evidence type="ECO:0000256" key="1">
    <source>
        <dbReference type="ARBA" id="ARBA00001947"/>
    </source>
</evidence>
<evidence type="ECO:0000256" key="5">
    <source>
        <dbReference type="RuleBase" id="RU361277"/>
    </source>
</evidence>
<organism evidence="8 9">
    <name type="scientific">Sorangium cellulosum</name>
    <name type="common">Polyangium cellulosum</name>
    <dbReference type="NCBI Taxonomy" id="56"/>
    <lineage>
        <taxon>Bacteria</taxon>
        <taxon>Pseudomonadati</taxon>
        <taxon>Myxococcota</taxon>
        <taxon>Polyangia</taxon>
        <taxon>Polyangiales</taxon>
        <taxon>Polyangiaceae</taxon>
        <taxon>Sorangium</taxon>
    </lineage>
</organism>
<dbReference type="Pfam" id="PF00107">
    <property type="entry name" value="ADH_zinc_N"/>
    <property type="match status" value="1"/>
</dbReference>
<evidence type="ECO:0000259" key="7">
    <source>
        <dbReference type="Pfam" id="PF08240"/>
    </source>
</evidence>